<dbReference type="Gene3D" id="3.30.420.10">
    <property type="entry name" value="Ribonuclease H-like superfamily/Ribonuclease H"/>
    <property type="match status" value="1"/>
</dbReference>
<evidence type="ECO:0000259" key="1">
    <source>
        <dbReference type="Pfam" id="PF13456"/>
    </source>
</evidence>
<feature type="domain" description="RNase H type-1" evidence="1">
    <location>
        <begin position="106"/>
        <end position="205"/>
    </location>
</feature>
<organism evidence="2 3">
    <name type="scientific">Lithocarpus litseifolius</name>
    <dbReference type="NCBI Taxonomy" id="425828"/>
    <lineage>
        <taxon>Eukaryota</taxon>
        <taxon>Viridiplantae</taxon>
        <taxon>Streptophyta</taxon>
        <taxon>Embryophyta</taxon>
        <taxon>Tracheophyta</taxon>
        <taxon>Spermatophyta</taxon>
        <taxon>Magnoliopsida</taxon>
        <taxon>eudicotyledons</taxon>
        <taxon>Gunneridae</taxon>
        <taxon>Pentapetalae</taxon>
        <taxon>rosids</taxon>
        <taxon>fabids</taxon>
        <taxon>Fagales</taxon>
        <taxon>Fagaceae</taxon>
        <taxon>Lithocarpus</taxon>
    </lineage>
</organism>
<dbReference type="PANTHER" id="PTHR47074">
    <property type="entry name" value="BNAC02G40300D PROTEIN"/>
    <property type="match status" value="1"/>
</dbReference>
<dbReference type="InterPro" id="IPR002156">
    <property type="entry name" value="RNaseH_domain"/>
</dbReference>
<reference evidence="2 3" key="1">
    <citation type="submission" date="2024-01" db="EMBL/GenBank/DDBJ databases">
        <title>A telomere-to-telomere, gap-free genome of sweet tea (Lithocarpus litseifolius).</title>
        <authorList>
            <person name="Zhou J."/>
        </authorList>
    </citation>
    <scope>NUCLEOTIDE SEQUENCE [LARGE SCALE GENOMIC DNA]</scope>
    <source>
        <strain evidence="2">Zhou-2022a</strain>
        <tissue evidence="2">Leaf</tissue>
    </source>
</reference>
<dbReference type="AlphaFoldDB" id="A0AAW2DMR7"/>
<dbReference type="InterPro" id="IPR012337">
    <property type="entry name" value="RNaseH-like_sf"/>
</dbReference>
<evidence type="ECO:0000313" key="3">
    <source>
        <dbReference type="Proteomes" id="UP001459277"/>
    </source>
</evidence>
<name>A0AAW2DMR7_9ROSI</name>
<dbReference type="Proteomes" id="UP001459277">
    <property type="component" value="Unassembled WGS sequence"/>
</dbReference>
<dbReference type="EMBL" id="JAZDWU010000002">
    <property type="protein sequence ID" value="KAL0011696.1"/>
    <property type="molecule type" value="Genomic_DNA"/>
</dbReference>
<dbReference type="InterPro" id="IPR052929">
    <property type="entry name" value="RNase_H-like_EbsB-rel"/>
</dbReference>
<dbReference type="Pfam" id="PF13456">
    <property type="entry name" value="RVT_3"/>
    <property type="match status" value="1"/>
</dbReference>
<dbReference type="InterPro" id="IPR044730">
    <property type="entry name" value="RNase_H-like_dom_plant"/>
</dbReference>
<dbReference type="GO" id="GO:0004523">
    <property type="term" value="F:RNA-DNA hybrid ribonuclease activity"/>
    <property type="evidence" value="ECO:0007669"/>
    <property type="project" value="InterPro"/>
</dbReference>
<accession>A0AAW2DMR7</accession>
<dbReference type="InterPro" id="IPR036397">
    <property type="entry name" value="RNaseH_sf"/>
</dbReference>
<dbReference type="PANTHER" id="PTHR47074:SF48">
    <property type="entry name" value="POLYNUCLEOTIDYL TRANSFERASE, RIBONUCLEASE H-LIKE SUPERFAMILY PROTEIN"/>
    <property type="match status" value="1"/>
</dbReference>
<evidence type="ECO:0000313" key="2">
    <source>
        <dbReference type="EMBL" id="KAL0011696.1"/>
    </source>
</evidence>
<gene>
    <name evidence="2" type="ORF">SO802_006804</name>
</gene>
<dbReference type="SUPFAM" id="SSF53098">
    <property type="entry name" value="Ribonuclease H-like"/>
    <property type="match status" value="1"/>
</dbReference>
<protein>
    <recommendedName>
        <fullName evidence="1">RNase H type-1 domain-containing protein</fullName>
    </recommendedName>
</protein>
<sequence>MIKDVWDSRFASLPSQFFGAHNYADLLNLFLSSNFDTELFAMTSWELWTRRNKVRVGEMAKLINRVVEEARKQLQEFLRSRPNPKKKMRKTKTVWKPPDLCSVKINYDGAMFEDINAVGIGVVAQNDRGEVFAAMTERIPIPDSVLVLETLAARRAVQFAHEVGFLNSIFEGDSETSIKAIRNQTSLHSSFGHIIIDIWSSISSF</sequence>
<proteinExistence type="predicted"/>
<dbReference type="GO" id="GO:0003676">
    <property type="term" value="F:nucleic acid binding"/>
    <property type="evidence" value="ECO:0007669"/>
    <property type="project" value="InterPro"/>
</dbReference>
<keyword evidence="3" id="KW-1185">Reference proteome</keyword>
<comment type="caution">
    <text evidence="2">The sequence shown here is derived from an EMBL/GenBank/DDBJ whole genome shotgun (WGS) entry which is preliminary data.</text>
</comment>
<dbReference type="CDD" id="cd06222">
    <property type="entry name" value="RNase_H_like"/>
    <property type="match status" value="1"/>
</dbReference>